<dbReference type="Proteomes" id="UP000487268">
    <property type="component" value="Unassembled WGS sequence"/>
</dbReference>
<keyword evidence="5" id="KW-0560">Oxidoreductase</keyword>
<dbReference type="Gene3D" id="3.50.50.100">
    <property type="match status" value="1"/>
</dbReference>
<evidence type="ECO:0000313" key="8">
    <source>
        <dbReference type="Proteomes" id="UP000487268"/>
    </source>
</evidence>
<comment type="caution">
    <text evidence="7">The sequence shown here is derived from an EMBL/GenBank/DDBJ whole genome shotgun (WGS) entry which is preliminary data.</text>
</comment>
<evidence type="ECO:0000313" key="7">
    <source>
        <dbReference type="EMBL" id="MQY05026.1"/>
    </source>
</evidence>
<dbReference type="InterPro" id="IPR051169">
    <property type="entry name" value="NADH-Q_oxidoreductase"/>
</dbReference>
<evidence type="ECO:0000256" key="3">
    <source>
        <dbReference type="ARBA" id="ARBA00022630"/>
    </source>
</evidence>
<feature type="domain" description="FAD/NAD(P)-binding" evidence="6">
    <location>
        <begin position="4"/>
        <end position="283"/>
    </location>
</feature>
<comment type="cofactor">
    <cofactor evidence="1">
        <name>FAD</name>
        <dbReference type="ChEBI" id="CHEBI:57692"/>
    </cofactor>
</comment>
<name>A0A7K0BVD0_9ACTN</name>
<protein>
    <recommendedName>
        <fullName evidence="6">FAD/NAD(P)-binding domain-containing protein</fullName>
    </recommendedName>
</protein>
<organism evidence="7 8">
    <name type="scientific">Actinomadura macrotermitis</name>
    <dbReference type="NCBI Taxonomy" id="2585200"/>
    <lineage>
        <taxon>Bacteria</taxon>
        <taxon>Bacillati</taxon>
        <taxon>Actinomycetota</taxon>
        <taxon>Actinomycetes</taxon>
        <taxon>Streptosporangiales</taxon>
        <taxon>Thermomonosporaceae</taxon>
        <taxon>Actinomadura</taxon>
    </lineage>
</organism>
<dbReference type="RefSeq" id="WP_153533152.1">
    <property type="nucleotide sequence ID" value="NZ_WEGH01000002.1"/>
</dbReference>
<dbReference type="SUPFAM" id="SSF51905">
    <property type="entry name" value="FAD/NAD(P)-binding domain"/>
    <property type="match status" value="1"/>
</dbReference>
<dbReference type="PRINTS" id="PR00368">
    <property type="entry name" value="FADPNR"/>
</dbReference>
<sequence length="383" mass="41153">MRCDVLVIGGGAAGLAAAARLRRHAPELAVTVADASPDHVYRPWLVFLPWERVPAASLRVGLADFAREHGFTFRNGKVEAVDVAARTARIAGEDVEFRAVVVATGAPADRDAVPGAREHALFPCDPSDAETLAARLADGRRDLVLILTGERVGPGVEYAAWIAEGAVRAGKELRVTVVGDETAMSSYLGARATRVFAAKLAKWRGGYRPGTVKQIDATGVWLTEGDFLPADQIAVVGPLAAPDTGLPDETLDPAGFLVVDDTFRSPRHECLFGAGDTITVPGQKWRRSWLLSVSQAERAADNVVAALRGGDLQPFDPAIGRRLARTSVPDLAGSALLIVNQRLLASGRWVHWLRVRMDRLHFARYGVPGRPAVRRPGRVRGAR</sequence>
<keyword evidence="4" id="KW-0274">FAD</keyword>
<dbReference type="PANTHER" id="PTHR42913">
    <property type="entry name" value="APOPTOSIS-INDUCING FACTOR 1"/>
    <property type="match status" value="1"/>
</dbReference>
<dbReference type="GO" id="GO:0019646">
    <property type="term" value="P:aerobic electron transport chain"/>
    <property type="evidence" value="ECO:0007669"/>
    <property type="project" value="TreeGrafter"/>
</dbReference>
<gene>
    <name evidence="7" type="ORF">ACRB68_30890</name>
</gene>
<evidence type="ECO:0000259" key="6">
    <source>
        <dbReference type="Pfam" id="PF07992"/>
    </source>
</evidence>
<dbReference type="GO" id="GO:0003955">
    <property type="term" value="F:NAD(P)H dehydrogenase (quinone) activity"/>
    <property type="evidence" value="ECO:0007669"/>
    <property type="project" value="TreeGrafter"/>
</dbReference>
<evidence type="ECO:0000256" key="4">
    <source>
        <dbReference type="ARBA" id="ARBA00022827"/>
    </source>
</evidence>
<evidence type="ECO:0000256" key="2">
    <source>
        <dbReference type="ARBA" id="ARBA00005272"/>
    </source>
</evidence>
<dbReference type="OrthoDB" id="9802771at2"/>
<reference evidence="7 8" key="1">
    <citation type="submission" date="2019-10" db="EMBL/GenBank/DDBJ databases">
        <title>Actinomadura rubteroloni sp. nov. and Actinomadura macrotermitis sp. nov., isolated from the gut of fungus growing-termite Macrotermes natalensis.</title>
        <authorList>
            <person name="Benndorf R."/>
            <person name="Martin K."/>
            <person name="Kuefner M."/>
            <person name="De Beer W."/>
            <person name="Kaster A.-K."/>
            <person name="Vollmers J."/>
            <person name="Poulsen M."/>
            <person name="Beemelmanns C."/>
        </authorList>
    </citation>
    <scope>NUCLEOTIDE SEQUENCE [LARGE SCALE GENOMIC DNA]</scope>
    <source>
        <strain evidence="7 8">RB68</strain>
    </source>
</reference>
<dbReference type="PANTHER" id="PTHR42913:SF3">
    <property type="entry name" value="64 KDA MITOCHONDRIAL NADH DEHYDROGENASE (EUROFUNG)"/>
    <property type="match status" value="1"/>
</dbReference>
<keyword evidence="8" id="KW-1185">Reference proteome</keyword>
<evidence type="ECO:0000256" key="5">
    <source>
        <dbReference type="ARBA" id="ARBA00023002"/>
    </source>
</evidence>
<dbReference type="EMBL" id="WEGH01000002">
    <property type="protein sequence ID" value="MQY05026.1"/>
    <property type="molecule type" value="Genomic_DNA"/>
</dbReference>
<proteinExistence type="inferred from homology"/>
<evidence type="ECO:0000256" key="1">
    <source>
        <dbReference type="ARBA" id="ARBA00001974"/>
    </source>
</evidence>
<dbReference type="InterPro" id="IPR023753">
    <property type="entry name" value="FAD/NAD-binding_dom"/>
</dbReference>
<dbReference type="AlphaFoldDB" id="A0A7K0BVD0"/>
<dbReference type="Pfam" id="PF07992">
    <property type="entry name" value="Pyr_redox_2"/>
    <property type="match status" value="1"/>
</dbReference>
<accession>A0A7K0BVD0</accession>
<dbReference type="PRINTS" id="PR00469">
    <property type="entry name" value="PNDRDTASEII"/>
</dbReference>
<dbReference type="InterPro" id="IPR036188">
    <property type="entry name" value="FAD/NAD-bd_sf"/>
</dbReference>
<comment type="similarity">
    <text evidence="2">Belongs to the NADH dehydrogenase family.</text>
</comment>
<keyword evidence="3" id="KW-0285">Flavoprotein</keyword>